<comment type="catalytic activity">
    <reaction evidence="1 16">
        <text>(R)-pantothenate + ATP = (R)-4'-phosphopantothenate + ADP + H(+)</text>
        <dbReference type="Rhea" id="RHEA:16373"/>
        <dbReference type="ChEBI" id="CHEBI:10986"/>
        <dbReference type="ChEBI" id="CHEBI:15378"/>
        <dbReference type="ChEBI" id="CHEBI:29032"/>
        <dbReference type="ChEBI" id="CHEBI:30616"/>
        <dbReference type="ChEBI" id="CHEBI:456216"/>
        <dbReference type="EC" id="2.7.1.33"/>
    </reaction>
</comment>
<comment type="caution">
    <text evidence="17">The sequence shown here is derived from an EMBL/GenBank/DDBJ whole genome shotgun (WGS) entry which is preliminary data.</text>
</comment>
<comment type="pathway">
    <text evidence="4 16">Cofactor biosynthesis; coenzyme A biosynthesis; CoA from (R)-pantothenate: step 1/5.</text>
</comment>
<dbReference type="PANTHER" id="PTHR34265:SF1">
    <property type="entry name" value="TYPE III PANTOTHENATE KINASE"/>
    <property type="match status" value="1"/>
</dbReference>
<comment type="similarity">
    <text evidence="14 16">Belongs to the type III pantothenate kinase family.</text>
</comment>
<dbReference type="NCBIfam" id="NF009848">
    <property type="entry name" value="PRK13318.1-6"/>
    <property type="match status" value="1"/>
</dbReference>
<dbReference type="NCBIfam" id="TIGR00671">
    <property type="entry name" value="baf"/>
    <property type="match status" value="1"/>
</dbReference>
<keyword evidence="13 16" id="KW-0173">Coenzyme A biosynthesis</keyword>
<comment type="subunit">
    <text evidence="5 16">Homodimer.</text>
</comment>
<protein>
    <recommendedName>
        <fullName evidence="15 16">Type III pantothenate kinase</fullName>
        <ecNumber evidence="6 16">2.7.1.33</ecNumber>
    </recommendedName>
    <alternativeName>
        <fullName evidence="16">PanK-III</fullName>
    </alternativeName>
    <alternativeName>
        <fullName evidence="16">Pantothenic acid kinase</fullName>
    </alternativeName>
</protein>
<dbReference type="SUPFAM" id="SSF53067">
    <property type="entry name" value="Actin-like ATPase domain"/>
    <property type="match status" value="2"/>
</dbReference>
<dbReference type="InterPro" id="IPR043129">
    <property type="entry name" value="ATPase_NBD"/>
</dbReference>
<evidence type="ECO:0000256" key="16">
    <source>
        <dbReference type="HAMAP-Rule" id="MF_01274"/>
    </source>
</evidence>
<feature type="binding site" evidence="16">
    <location>
        <begin position="108"/>
        <end position="111"/>
    </location>
    <ligand>
        <name>substrate</name>
    </ligand>
</feature>
<name>A0ABW5DK12_9PROT</name>
<dbReference type="HAMAP" id="MF_01274">
    <property type="entry name" value="Pantothen_kinase_3"/>
    <property type="match status" value="1"/>
</dbReference>
<feature type="binding site" evidence="16">
    <location>
        <begin position="6"/>
        <end position="13"/>
    </location>
    <ligand>
        <name>ATP</name>
        <dbReference type="ChEBI" id="CHEBI:30616"/>
    </ligand>
</feature>
<keyword evidence="7 16" id="KW-0963">Cytoplasm</keyword>
<evidence type="ECO:0000256" key="4">
    <source>
        <dbReference type="ARBA" id="ARBA00005225"/>
    </source>
</evidence>
<reference evidence="18" key="1">
    <citation type="journal article" date="2019" name="Int. J. Syst. Evol. Microbiol.">
        <title>The Global Catalogue of Microorganisms (GCM) 10K type strain sequencing project: providing services to taxonomists for standard genome sequencing and annotation.</title>
        <authorList>
            <consortium name="The Broad Institute Genomics Platform"/>
            <consortium name="The Broad Institute Genome Sequencing Center for Infectious Disease"/>
            <person name="Wu L."/>
            <person name="Ma J."/>
        </authorList>
    </citation>
    <scope>NUCLEOTIDE SEQUENCE [LARGE SCALE GENOMIC DNA]</scope>
    <source>
        <strain evidence="18">CGMCC 1.19062</strain>
    </source>
</reference>
<dbReference type="InterPro" id="IPR004619">
    <property type="entry name" value="Type_III_PanK"/>
</dbReference>
<dbReference type="EMBL" id="JBHUIP010000001">
    <property type="protein sequence ID" value="MFD2261297.1"/>
    <property type="molecule type" value="Genomic_DNA"/>
</dbReference>
<evidence type="ECO:0000313" key="17">
    <source>
        <dbReference type="EMBL" id="MFD2261297.1"/>
    </source>
</evidence>
<keyword evidence="8 16" id="KW-0808">Transferase</keyword>
<feature type="binding site" evidence="16">
    <location>
        <position position="185"/>
    </location>
    <ligand>
        <name>substrate</name>
    </ligand>
</feature>
<dbReference type="GO" id="GO:0004594">
    <property type="term" value="F:pantothenate kinase activity"/>
    <property type="evidence" value="ECO:0007669"/>
    <property type="project" value="UniProtKB-EC"/>
</dbReference>
<feature type="binding site" evidence="16">
    <location>
        <position position="133"/>
    </location>
    <ligand>
        <name>ATP</name>
        <dbReference type="ChEBI" id="CHEBI:30616"/>
    </ligand>
</feature>
<keyword evidence="10 16" id="KW-0418">Kinase</keyword>
<proteinExistence type="inferred from homology"/>
<dbReference type="Proteomes" id="UP001597295">
    <property type="component" value="Unassembled WGS sequence"/>
</dbReference>
<feature type="binding site" evidence="16">
    <location>
        <position position="130"/>
    </location>
    <ligand>
        <name>K(+)</name>
        <dbReference type="ChEBI" id="CHEBI:29103"/>
    </ligand>
</feature>
<evidence type="ECO:0000256" key="10">
    <source>
        <dbReference type="ARBA" id="ARBA00022777"/>
    </source>
</evidence>
<dbReference type="CDD" id="cd24015">
    <property type="entry name" value="ASKHA_NBD_PanK-III"/>
    <property type="match status" value="1"/>
</dbReference>
<evidence type="ECO:0000256" key="9">
    <source>
        <dbReference type="ARBA" id="ARBA00022741"/>
    </source>
</evidence>
<dbReference type="NCBIfam" id="NF009844">
    <property type="entry name" value="PRK13318.1-2"/>
    <property type="match status" value="1"/>
</dbReference>
<comment type="function">
    <text evidence="16">Catalyzes the phosphorylation of pantothenate (Pan), the first step in CoA biosynthesis.</text>
</comment>
<keyword evidence="12 16" id="KW-0630">Potassium</keyword>
<comment type="cofactor">
    <cofactor evidence="2">
        <name>K(+)</name>
        <dbReference type="ChEBI" id="CHEBI:29103"/>
    </cofactor>
</comment>
<evidence type="ECO:0000256" key="11">
    <source>
        <dbReference type="ARBA" id="ARBA00022840"/>
    </source>
</evidence>
<evidence type="ECO:0000256" key="15">
    <source>
        <dbReference type="ARBA" id="ARBA00040883"/>
    </source>
</evidence>
<evidence type="ECO:0000256" key="6">
    <source>
        <dbReference type="ARBA" id="ARBA00012102"/>
    </source>
</evidence>
<keyword evidence="9 16" id="KW-0547">Nucleotide-binding</keyword>
<keyword evidence="18" id="KW-1185">Reference proteome</keyword>
<evidence type="ECO:0000256" key="7">
    <source>
        <dbReference type="ARBA" id="ARBA00022490"/>
    </source>
</evidence>
<dbReference type="Pfam" id="PF03309">
    <property type="entry name" value="Pan_kinase"/>
    <property type="match status" value="1"/>
</dbReference>
<evidence type="ECO:0000256" key="3">
    <source>
        <dbReference type="ARBA" id="ARBA00004496"/>
    </source>
</evidence>
<evidence type="ECO:0000256" key="8">
    <source>
        <dbReference type="ARBA" id="ARBA00022679"/>
    </source>
</evidence>
<evidence type="ECO:0000256" key="12">
    <source>
        <dbReference type="ARBA" id="ARBA00022958"/>
    </source>
</evidence>
<organism evidence="17 18">
    <name type="scientific">Lacibacterium aquatile</name>
    <dbReference type="NCBI Taxonomy" id="1168082"/>
    <lineage>
        <taxon>Bacteria</taxon>
        <taxon>Pseudomonadati</taxon>
        <taxon>Pseudomonadota</taxon>
        <taxon>Alphaproteobacteria</taxon>
        <taxon>Rhodospirillales</taxon>
        <taxon>Rhodospirillaceae</taxon>
    </lineage>
</organism>
<evidence type="ECO:0000256" key="2">
    <source>
        <dbReference type="ARBA" id="ARBA00001958"/>
    </source>
</evidence>
<evidence type="ECO:0000313" key="18">
    <source>
        <dbReference type="Proteomes" id="UP001597295"/>
    </source>
</evidence>
<keyword evidence="16" id="KW-0479">Metal-binding</keyword>
<feature type="active site" description="Proton acceptor" evidence="16">
    <location>
        <position position="110"/>
    </location>
</feature>
<comment type="subcellular location">
    <subcellularLocation>
        <location evidence="3 16">Cytoplasm</location>
    </subcellularLocation>
</comment>
<evidence type="ECO:0000256" key="14">
    <source>
        <dbReference type="ARBA" id="ARBA00038036"/>
    </source>
</evidence>
<comment type="cofactor">
    <cofactor evidence="16">
        <name>NH4(+)</name>
        <dbReference type="ChEBI" id="CHEBI:28938"/>
    </cofactor>
    <cofactor evidence="16">
        <name>K(+)</name>
        <dbReference type="ChEBI" id="CHEBI:29103"/>
    </cofactor>
    <text evidence="16">A monovalent cation. Ammonium or potassium.</text>
</comment>
<comment type="caution">
    <text evidence="16">Lacks conserved residue(s) required for the propagation of feature annotation.</text>
</comment>
<accession>A0ABW5DK12</accession>
<gene>
    <name evidence="16" type="primary">coaX</name>
    <name evidence="17" type="ORF">ACFSM5_00235</name>
</gene>
<dbReference type="Gene3D" id="3.30.420.40">
    <property type="match status" value="2"/>
</dbReference>
<dbReference type="RefSeq" id="WP_379873866.1">
    <property type="nucleotide sequence ID" value="NZ_JBHUIP010000001.1"/>
</dbReference>
<dbReference type="EC" id="2.7.1.33" evidence="6 16"/>
<evidence type="ECO:0000256" key="1">
    <source>
        <dbReference type="ARBA" id="ARBA00001206"/>
    </source>
</evidence>
<dbReference type="PANTHER" id="PTHR34265">
    <property type="entry name" value="TYPE III PANTOTHENATE KINASE"/>
    <property type="match status" value="1"/>
</dbReference>
<evidence type="ECO:0000256" key="13">
    <source>
        <dbReference type="ARBA" id="ARBA00022993"/>
    </source>
</evidence>
<keyword evidence="11 16" id="KW-0067">ATP-binding</keyword>
<sequence length="257" mass="27422">MLLAIDAGNTNTEFAVMEGGEILGSWRISTDSQRTADEYGVWLLQLLSISNIERSAIDGAIIACVVPESLFNLRGLCDKYFGTKPMVVGDPALDLGISADIERPAEVGADRLVTALAAREKFGNNLIVIDFGTATTFDVVDEKGDFAGGVIAPGINLSIKSLYMAAAKLPRVDIRPTQSVIARSTVPAMQSGVFWGYIGMIEGLVARMRAELDRPVTIVATGGLATMFAGATSVIENIDKTLILSGLSLIYYRNKGK</sequence>
<evidence type="ECO:0000256" key="5">
    <source>
        <dbReference type="ARBA" id="ARBA00011738"/>
    </source>
</evidence>
<dbReference type="NCBIfam" id="NF009855">
    <property type="entry name" value="PRK13321.1"/>
    <property type="match status" value="1"/>
</dbReference>